<evidence type="ECO:0000259" key="1">
    <source>
        <dbReference type="Pfam" id="PF00149"/>
    </source>
</evidence>
<keyword evidence="3" id="KW-1185">Reference proteome</keyword>
<dbReference type="Pfam" id="PF00149">
    <property type="entry name" value="Metallophos"/>
    <property type="match status" value="1"/>
</dbReference>
<reference evidence="3" key="1">
    <citation type="journal article" date="2019" name="Int. J. Syst. Evol. Microbiol.">
        <title>The Global Catalogue of Microorganisms (GCM) 10K type strain sequencing project: providing services to taxonomists for standard genome sequencing and annotation.</title>
        <authorList>
            <consortium name="The Broad Institute Genomics Platform"/>
            <consortium name="The Broad Institute Genome Sequencing Center for Infectious Disease"/>
            <person name="Wu L."/>
            <person name="Ma J."/>
        </authorList>
    </citation>
    <scope>NUCLEOTIDE SEQUENCE [LARGE SCALE GENOMIC DNA]</scope>
    <source>
        <strain evidence="3">KCTC 62192</strain>
    </source>
</reference>
<dbReference type="InterPro" id="IPR004843">
    <property type="entry name" value="Calcineurin-like_PHP"/>
</dbReference>
<dbReference type="PANTHER" id="PTHR42850">
    <property type="entry name" value="METALLOPHOSPHOESTERASE"/>
    <property type="match status" value="1"/>
</dbReference>
<dbReference type="InterPro" id="IPR029052">
    <property type="entry name" value="Metallo-depent_PP-like"/>
</dbReference>
<feature type="domain" description="Calcineurin-like phosphoesterase" evidence="1">
    <location>
        <begin position="1"/>
        <end position="204"/>
    </location>
</feature>
<dbReference type="CDD" id="cd00144">
    <property type="entry name" value="MPP_PPP_family"/>
    <property type="match status" value="1"/>
</dbReference>
<dbReference type="RefSeq" id="WP_377835165.1">
    <property type="nucleotide sequence ID" value="NZ_JBHRSK010000018.1"/>
</dbReference>
<dbReference type="Proteomes" id="UP001595443">
    <property type="component" value="Unassembled WGS sequence"/>
</dbReference>
<dbReference type="GO" id="GO:0016787">
    <property type="term" value="F:hydrolase activity"/>
    <property type="evidence" value="ECO:0007669"/>
    <property type="project" value="UniProtKB-KW"/>
</dbReference>
<comment type="caution">
    <text evidence="2">The sequence shown here is derived from an EMBL/GenBank/DDBJ whole genome shotgun (WGS) entry which is preliminary data.</text>
</comment>
<dbReference type="SUPFAM" id="SSF56300">
    <property type="entry name" value="Metallo-dependent phosphatases"/>
    <property type="match status" value="1"/>
</dbReference>
<name>A0ABV7ALL4_9RHOB</name>
<dbReference type="Gene3D" id="3.60.21.10">
    <property type="match status" value="1"/>
</dbReference>
<dbReference type="EC" id="3.1.-.-" evidence="2"/>
<sequence length="244" mass="26626">MRTYAIGDIHGHLDLLKAAHARIAADRERVGDSDAPVVHLGDLVDRGPDSAGVIDYLSQGIARGENWLVLRGNHDRMFAGFLGDATYHDPRLRPDYDWTHPRVGGIETLESYGIVDPGGRPPAQVQAETVAAVPASHRALLQGMLNSYRRGEVLFVHAGIRPGVALEEQTEDDLIWIRGEFHQDTRDHGVLVIHGHTPVEKPTHFGNRVDIDSGAAYGGPLTAIVVEDREVFVLTDAGRAPLLP</sequence>
<gene>
    <name evidence="2" type="ORF">ACFOES_19660</name>
</gene>
<proteinExistence type="predicted"/>
<dbReference type="EMBL" id="JBHRSK010000018">
    <property type="protein sequence ID" value="MFC2970319.1"/>
    <property type="molecule type" value="Genomic_DNA"/>
</dbReference>
<evidence type="ECO:0000313" key="2">
    <source>
        <dbReference type="EMBL" id="MFC2970319.1"/>
    </source>
</evidence>
<evidence type="ECO:0000313" key="3">
    <source>
        <dbReference type="Proteomes" id="UP001595443"/>
    </source>
</evidence>
<organism evidence="2 3">
    <name type="scientific">Acidimangrovimonas pyrenivorans</name>
    <dbReference type="NCBI Taxonomy" id="2030798"/>
    <lineage>
        <taxon>Bacteria</taxon>
        <taxon>Pseudomonadati</taxon>
        <taxon>Pseudomonadota</taxon>
        <taxon>Alphaproteobacteria</taxon>
        <taxon>Rhodobacterales</taxon>
        <taxon>Paracoccaceae</taxon>
        <taxon>Acidimangrovimonas</taxon>
    </lineage>
</organism>
<dbReference type="InterPro" id="IPR050126">
    <property type="entry name" value="Ap4A_hydrolase"/>
</dbReference>
<accession>A0ABV7ALL4</accession>
<protein>
    <submittedName>
        <fullName evidence="2">Metallophosphoesterase family protein</fullName>
        <ecNumber evidence="2">3.1.-.-</ecNumber>
    </submittedName>
</protein>
<dbReference type="PANTHER" id="PTHR42850:SF4">
    <property type="entry name" value="ZINC-DEPENDENT ENDOPOLYPHOSPHATASE"/>
    <property type="match status" value="1"/>
</dbReference>
<keyword evidence="2" id="KW-0378">Hydrolase</keyword>